<dbReference type="Proteomes" id="UP000688947">
    <property type="component" value="Unassembled WGS sequence"/>
</dbReference>
<evidence type="ECO:0008006" key="3">
    <source>
        <dbReference type="Google" id="ProtNLM"/>
    </source>
</evidence>
<evidence type="ECO:0000313" key="2">
    <source>
        <dbReference type="Proteomes" id="UP000688947"/>
    </source>
</evidence>
<organism evidence="1 2">
    <name type="scientific">Phytophthora cactorum</name>
    <dbReference type="NCBI Taxonomy" id="29920"/>
    <lineage>
        <taxon>Eukaryota</taxon>
        <taxon>Sar</taxon>
        <taxon>Stramenopiles</taxon>
        <taxon>Oomycota</taxon>
        <taxon>Peronosporomycetes</taxon>
        <taxon>Peronosporales</taxon>
        <taxon>Peronosporaceae</taxon>
        <taxon>Phytophthora</taxon>
    </lineage>
</organism>
<evidence type="ECO:0000313" key="1">
    <source>
        <dbReference type="EMBL" id="KAG6957700.1"/>
    </source>
</evidence>
<reference evidence="1" key="1">
    <citation type="submission" date="2021-01" db="EMBL/GenBank/DDBJ databases">
        <title>Phytophthora aleatoria, a newly-described species from Pinus radiata is distinct from Phytophthora cactorum isolates based on comparative genomics.</title>
        <authorList>
            <person name="Mcdougal R."/>
            <person name="Panda P."/>
            <person name="Williams N."/>
            <person name="Studholme D.J."/>
        </authorList>
    </citation>
    <scope>NUCLEOTIDE SEQUENCE</scope>
    <source>
        <strain evidence="1">NZFS 3830</strain>
    </source>
</reference>
<proteinExistence type="predicted"/>
<sequence>MSIRGTRRFVEQSVVTSLVPLLKRNLAKQPPQRHDAPFVRASVAAVFRWKEKDQRSLELLFVRRSVNEKDTWSGQIAFPGGRRQKKTKMDLNALNDVSGEWTD</sequence>
<protein>
    <recommendedName>
        <fullName evidence="3">Nudix hydrolase domain-containing protein</fullName>
    </recommendedName>
</protein>
<dbReference type="VEuPathDB" id="FungiDB:PC110_g4603"/>
<dbReference type="EMBL" id="JAENGZ010000528">
    <property type="protein sequence ID" value="KAG6957700.1"/>
    <property type="molecule type" value="Genomic_DNA"/>
</dbReference>
<accession>A0A8T1UB67</accession>
<dbReference type="AlphaFoldDB" id="A0A8T1UB67"/>
<gene>
    <name evidence="1" type="ORF">JG687_00009828</name>
</gene>
<name>A0A8T1UB67_9STRA</name>
<comment type="caution">
    <text evidence="1">The sequence shown here is derived from an EMBL/GenBank/DDBJ whole genome shotgun (WGS) entry which is preliminary data.</text>
</comment>
<dbReference type="OrthoDB" id="77989at2759"/>